<name>A0ABU1S7C0_9MICO</name>
<dbReference type="Pfam" id="PF13930">
    <property type="entry name" value="Endonuclea_NS_2"/>
    <property type="match status" value="1"/>
</dbReference>
<dbReference type="EMBL" id="JAVDUM010000001">
    <property type="protein sequence ID" value="MDR6865495.1"/>
    <property type="molecule type" value="Genomic_DNA"/>
</dbReference>
<dbReference type="RefSeq" id="WP_310016497.1">
    <property type="nucleotide sequence ID" value="NZ_JAVDUM010000001.1"/>
</dbReference>
<protein>
    <recommendedName>
        <fullName evidence="1">Type VII secretion system protein EssD-like domain-containing protein</fullName>
    </recommendedName>
</protein>
<dbReference type="Proteomes" id="UP001259347">
    <property type="component" value="Unassembled WGS sequence"/>
</dbReference>
<gene>
    <name evidence="2" type="ORF">J2Y69_000077</name>
</gene>
<accession>A0ABU1S7C0</accession>
<reference evidence="2 3" key="1">
    <citation type="submission" date="2023-07" db="EMBL/GenBank/DDBJ databases">
        <title>Sorghum-associated microbial communities from plants grown in Nebraska, USA.</title>
        <authorList>
            <person name="Schachtman D."/>
        </authorList>
    </citation>
    <scope>NUCLEOTIDE SEQUENCE [LARGE SCALE GENOMIC DNA]</scope>
    <source>
        <strain evidence="2 3">2980</strain>
    </source>
</reference>
<proteinExistence type="predicted"/>
<evidence type="ECO:0000259" key="1">
    <source>
        <dbReference type="Pfam" id="PF13930"/>
    </source>
</evidence>
<evidence type="ECO:0000313" key="2">
    <source>
        <dbReference type="EMBL" id="MDR6865495.1"/>
    </source>
</evidence>
<feature type="domain" description="Type VII secretion system protein EssD-like" evidence="1">
    <location>
        <begin position="307"/>
        <end position="436"/>
    </location>
</feature>
<keyword evidence="3" id="KW-1185">Reference proteome</keyword>
<organism evidence="2 3">
    <name type="scientific">Microbacterium resistens</name>
    <dbReference type="NCBI Taxonomy" id="156977"/>
    <lineage>
        <taxon>Bacteria</taxon>
        <taxon>Bacillati</taxon>
        <taxon>Actinomycetota</taxon>
        <taxon>Actinomycetes</taxon>
        <taxon>Micrococcales</taxon>
        <taxon>Microbacteriaceae</taxon>
        <taxon>Microbacterium</taxon>
    </lineage>
</organism>
<sequence>MGELTSGMLDYCQENAQVASDGWETLFSGYVADVEAEQERKRREEAAWGLLWDGLQVVAGAVVVAIGVVGTPFTGGVSLGLTVLGGSLVVGGVNSAIDHASIASTGDGLNLIGMASEQVGQWYDVNVAQPAIASGDKGLQLLAGAGSGLGQVVSEAAQVNVVEIGTGVVTLPTSDQARSQLWNQLSTVAGQVAGGDAFVIGQIAGNLVPFGAAGKLGKSGSVVARTDGLWNKASELGGPVRLATPSTITSALDWIRSKLGGNGPTVSDKFTPAARVPDKVSNARGKTEVVDPFDPNRKGALLPNVTYRASAPGTNHNYVYETNSRGLIDRVIVDELHLKPERPRLPNARNTPGKLPGDDAGHLVADMFDGDFTLRNLVSQAWKLNRGAGSEWAAMERAWRDALSDTPPRAVTNVEIRVLYDSNKRPAGFEVDYEVDDEFFSAPFPNPK</sequence>
<evidence type="ECO:0000313" key="3">
    <source>
        <dbReference type="Proteomes" id="UP001259347"/>
    </source>
</evidence>
<dbReference type="InterPro" id="IPR044927">
    <property type="entry name" value="Endonuclea_NS_2"/>
</dbReference>
<comment type="caution">
    <text evidence="2">The sequence shown here is derived from an EMBL/GenBank/DDBJ whole genome shotgun (WGS) entry which is preliminary data.</text>
</comment>